<gene>
    <name evidence="2" type="ORF">CANINC_000026</name>
</gene>
<proteinExistence type="predicted"/>
<feature type="region of interest" description="Disordered" evidence="1">
    <location>
        <begin position="18"/>
        <end position="95"/>
    </location>
</feature>
<accession>A0A4T0X8N3</accession>
<comment type="caution">
    <text evidence="2">The sequence shown here is derived from an EMBL/GenBank/DDBJ whole genome shotgun (WGS) entry which is preliminary data.</text>
</comment>
<sequence length="448" mass="51741">MFRVEKENEIGEDVRVQMTDFTDSVESNNIEMLNETSTKTDETEKESEYKGETEGVEDEEEELEYESQDDEDFKTCVVDNPDMDKVPFSATSNENDLAEELINDEEFINDEEIVNDEELVNDDEEGEISLGLEREDNDDEDEHVDQSTNNVRTYVVEDSEFAELNRTDDLQLRDNDDAPAVVATSDYVNVFSDSENEIKVTKEVITDISNNMNEAIEISDDDGETENKSNYVNISDEEGTADVNEGKDDYDDFEKGIDIVGRLSKLRIYFDFCDLINPIDQLGSLNLQDIKPNFDILKLFKVDRSIKEEDEYSELGCIYEDLEECINLTFSELFIKLSNLLSVDLNKIVIYLSIPDLLDFTVSSDFKSSSDIHLRDILQIYETMKSQSPNSDLYKFVSFKVWCRQNIKEQMRILQSSSKVGIHLGNIKQLSLKRKHEENVLEQRKKRF</sequence>
<feature type="compositionally biased region" description="Acidic residues" evidence="1">
    <location>
        <begin position="54"/>
        <end position="72"/>
    </location>
</feature>
<feature type="compositionally biased region" description="Polar residues" evidence="1">
    <location>
        <begin position="19"/>
        <end position="31"/>
    </location>
</feature>
<evidence type="ECO:0000313" key="3">
    <source>
        <dbReference type="Proteomes" id="UP000307173"/>
    </source>
</evidence>
<feature type="compositionally biased region" description="Basic and acidic residues" evidence="1">
    <location>
        <begin position="38"/>
        <end position="53"/>
    </location>
</feature>
<dbReference type="EMBL" id="SELW01000005">
    <property type="protein sequence ID" value="TID31397.1"/>
    <property type="molecule type" value="Genomic_DNA"/>
</dbReference>
<dbReference type="Proteomes" id="UP000307173">
    <property type="component" value="Unassembled WGS sequence"/>
</dbReference>
<keyword evidence="3" id="KW-1185">Reference proteome</keyword>
<organism evidence="2 3">
    <name type="scientific">Pichia inconspicua</name>
    <dbReference type="NCBI Taxonomy" id="52247"/>
    <lineage>
        <taxon>Eukaryota</taxon>
        <taxon>Fungi</taxon>
        <taxon>Dikarya</taxon>
        <taxon>Ascomycota</taxon>
        <taxon>Saccharomycotina</taxon>
        <taxon>Pichiomycetes</taxon>
        <taxon>Pichiales</taxon>
        <taxon>Pichiaceae</taxon>
        <taxon>Pichia</taxon>
    </lineage>
</organism>
<protein>
    <submittedName>
        <fullName evidence="2">Uncharacterized protein</fullName>
    </submittedName>
</protein>
<dbReference type="AlphaFoldDB" id="A0A4T0X8N3"/>
<name>A0A4T0X8N3_9ASCO</name>
<reference evidence="2 3" key="1">
    <citation type="journal article" date="2019" name="Front. Genet.">
        <title>Whole-Genome Sequencing of the Opportunistic Yeast Pathogen Candida inconspicua Uncovers Its Hybrid Origin.</title>
        <authorList>
            <person name="Mixao V."/>
            <person name="Hansen A.P."/>
            <person name="Saus E."/>
            <person name="Boekhout T."/>
            <person name="Lass-Florl C."/>
            <person name="Gabaldon T."/>
        </authorList>
    </citation>
    <scope>NUCLEOTIDE SEQUENCE [LARGE SCALE GENOMIC DNA]</scope>
    <source>
        <strain evidence="2 3">CBS 180</strain>
    </source>
</reference>
<dbReference type="OrthoDB" id="3998114at2759"/>
<evidence type="ECO:0000256" key="1">
    <source>
        <dbReference type="SAM" id="MobiDB-lite"/>
    </source>
</evidence>
<evidence type="ECO:0000313" key="2">
    <source>
        <dbReference type="EMBL" id="TID31397.1"/>
    </source>
</evidence>